<keyword evidence="5" id="KW-1185">Reference proteome</keyword>
<evidence type="ECO:0000313" key="4">
    <source>
        <dbReference type="EMBL" id="KAF2249028.1"/>
    </source>
</evidence>
<dbReference type="GO" id="GO:0005737">
    <property type="term" value="C:cytoplasm"/>
    <property type="evidence" value="ECO:0007669"/>
    <property type="project" value="TreeGrafter"/>
</dbReference>
<evidence type="ECO:0000313" key="5">
    <source>
        <dbReference type="Proteomes" id="UP000800094"/>
    </source>
</evidence>
<evidence type="ECO:0000256" key="2">
    <source>
        <dbReference type="ARBA" id="ARBA00022801"/>
    </source>
</evidence>
<dbReference type="EMBL" id="ML987195">
    <property type="protein sequence ID" value="KAF2249028.1"/>
    <property type="molecule type" value="Genomic_DNA"/>
</dbReference>
<dbReference type="Pfam" id="PF03959">
    <property type="entry name" value="FSH1"/>
    <property type="match status" value="1"/>
</dbReference>
<accession>A0A6A6IG70</accession>
<dbReference type="GO" id="GO:0044550">
    <property type="term" value="P:secondary metabolite biosynthetic process"/>
    <property type="evidence" value="ECO:0007669"/>
    <property type="project" value="TreeGrafter"/>
</dbReference>
<proteinExistence type="inferred from homology"/>
<dbReference type="GO" id="GO:0005634">
    <property type="term" value="C:nucleus"/>
    <property type="evidence" value="ECO:0007669"/>
    <property type="project" value="TreeGrafter"/>
</dbReference>
<comment type="similarity">
    <text evidence="1">Belongs to the LovG family.</text>
</comment>
<evidence type="ECO:0000256" key="1">
    <source>
        <dbReference type="ARBA" id="ARBA00005863"/>
    </source>
</evidence>
<name>A0A6A6IG70_9PLEO</name>
<dbReference type="SUPFAM" id="SSF53474">
    <property type="entry name" value="alpha/beta-Hydrolases"/>
    <property type="match status" value="1"/>
</dbReference>
<dbReference type="PANTHER" id="PTHR48070">
    <property type="entry name" value="ESTERASE OVCA2"/>
    <property type="match status" value="1"/>
</dbReference>
<organism evidence="4 5">
    <name type="scientific">Trematosphaeria pertusa</name>
    <dbReference type="NCBI Taxonomy" id="390896"/>
    <lineage>
        <taxon>Eukaryota</taxon>
        <taxon>Fungi</taxon>
        <taxon>Dikarya</taxon>
        <taxon>Ascomycota</taxon>
        <taxon>Pezizomycotina</taxon>
        <taxon>Dothideomycetes</taxon>
        <taxon>Pleosporomycetidae</taxon>
        <taxon>Pleosporales</taxon>
        <taxon>Massarineae</taxon>
        <taxon>Trematosphaeriaceae</taxon>
        <taxon>Trematosphaeria</taxon>
    </lineage>
</organism>
<dbReference type="GeneID" id="54575239"/>
<dbReference type="Gene3D" id="3.40.50.1820">
    <property type="entry name" value="alpha/beta hydrolase"/>
    <property type="match status" value="1"/>
</dbReference>
<feature type="domain" description="Serine hydrolase" evidence="3">
    <location>
        <begin position="5"/>
        <end position="245"/>
    </location>
</feature>
<dbReference type="GO" id="GO:0016787">
    <property type="term" value="F:hydrolase activity"/>
    <property type="evidence" value="ECO:0007669"/>
    <property type="project" value="UniProtKB-KW"/>
</dbReference>
<dbReference type="Proteomes" id="UP000800094">
    <property type="component" value="Unassembled WGS sequence"/>
</dbReference>
<reference evidence="4" key="1">
    <citation type="journal article" date="2020" name="Stud. Mycol.">
        <title>101 Dothideomycetes genomes: a test case for predicting lifestyles and emergence of pathogens.</title>
        <authorList>
            <person name="Haridas S."/>
            <person name="Albert R."/>
            <person name="Binder M."/>
            <person name="Bloem J."/>
            <person name="Labutti K."/>
            <person name="Salamov A."/>
            <person name="Andreopoulos B."/>
            <person name="Baker S."/>
            <person name="Barry K."/>
            <person name="Bills G."/>
            <person name="Bluhm B."/>
            <person name="Cannon C."/>
            <person name="Castanera R."/>
            <person name="Culley D."/>
            <person name="Daum C."/>
            <person name="Ezra D."/>
            <person name="Gonzalez J."/>
            <person name="Henrissat B."/>
            <person name="Kuo A."/>
            <person name="Liang C."/>
            <person name="Lipzen A."/>
            <person name="Lutzoni F."/>
            <person name="Magnuson J."/>
            <person name="Mondo S."/>
            <person name="Nolan M."/>
            <person name="Ohm R."/>
            <person name="Pangilinan J."/>
            <person name="Park H.-J."/>
            <person name="Ramirez L."/>
            <person name="Alfaro M."/>
            <person name="Sun H."/>
            <person name="Tritt A."/>
            <person name="Yoshinaga Y."/>
            <person name="Zwiers L.-H."/>
            <person name="Turgeon B."/>
            <person name="Goodwin S."/>
            <person name="Spatafora J."/>
            <person name="Crous P."/>
            <person name="Grigoriev I."/>
        </authorList>
    </citation>
    <scope>NUCLEOTIDE SEQUENCE</scope>
    <source>
        <strain evidence="4">CBS 122368</strain>
    </source>
</reference>
<dbReference type="AlphaFoldDB" id="A0A6A6IG70"/>
<evidence type="ECO:0000259" key="3">
    <source>
        <dbReference type="Pfam" id="PF03959"/>
    </source>
</evidence>
<dbReference type="RefSeq" id="XP_033684032.1">
    <property type="nucleotide sequence ID" value="XM_033821909.1"/>
</dbReference>
<protein>
    <recommendedName>
        <fullName evidence="3">Serine hydrolase domain-containing protein</fullName>
    </recommendedName>
</protein>
<gene>
    <name evidence="4" type="ORF">BU26DRAFT_310744</name>
</gene>
<sequence length="266" mass="28533">MAEASKPTILAFHGSGSNTTIHTVQLARLNRLLKPHFNIEVLEAPFPSAAGPGILPFFEGCGPFKRWIPPAEKLSISGMKAGEASPHMPAAVEELIASTVPSITRAQGGKGKVVGLIGFSQGTRVVAGLLKGAEICRALEAAGEDVSQIGWLGFEFAVSVCGSYPPALIPPAVSAALASSSLSGEQQKELVESRVSIPTLHIQGREDEWAWAGKLLIEGVYEEGEGKSEVRELAMGHHYPVLQEDSEGIREWVLDTYRRTAEREKR</sequence>
<dbReference type="InterPro" id="IPR005645">
    <property type="entry name" value="FSH-like_dom"/>
</dbReference>
<keyword evidence="2" id="KW-0378">Hydrolase</keyword>
<dbReference type="InterPro" id="IPR050593">
    <property type="entry name" value="LovG"/>
</dbReference>
<dbReference type="InterPro" id="IPR029058">
    <property type="entry name" value="AB_hydrolase_fold"/>
</dbReference>
<dbReference type="PANTHER" id="PTHR48070:SF3">
    <property type="entry name" value="ESTERASE DBAE-RELATED"/>
    <property type="match status" value="1"/>
</dbReference>
<dbReference type="OrthoDB" id="414698at2759"/>